<evidence type="ECO:0000256" key="3">
    <source>
        <dbReference type="ARBA" id="ARBA00012438"/>
    </source>
</evidence>
<accession>H3KHW8</accession>
<dbReference type="SUPFAM" id="SSF47384">
    <property type="entry name" value="Homodimeric domain of signal transducing histidine kinase"/>
    <property type="match status" value="1"/>
</dbReference>
<dbReference type="SMART" id="SM00388">
    <property type="entry name" value="HisKA"/>
    <property type="match status" value="1"/>
</dbReference>
<dbReference type="EMBL" id="AFBQ01000360">
    <property type="protein sequence ID" value="EHY30287.1"/>
    <property type="molecule type" value="Genomic_DNA"/>
</dbReference>
<evidence type="ECO:0000259" key="10">
    <source>
        <dbReference type="PROSITE" id="PS50109"/>
    </source>
</evidence>
<evidence type="ECO:0000256" key="6">
    <source>
        <dbReference type="ARBA" id="ARBA00022777"/>
    </source>
</evidence>
<dbReference type="Pfam" id="PF02518">
    <property type="entry name" value="HATPase_c"/>
    <property type="match status" value="1"/>
</dbReference>
<proteinExistence type="predicted"/>
<dbReference type="Gene3D" id="1.10.287.130">
    <property type="match status" value="1"/>
</dbReference>
<dbReference type="InterPro" id="IPR003594">
    <property type="entry name" value="HATPase_dom"/>
</dbReference>
<dbReference type="InterPro" id="IPR005467">
    <property type="entry name" value="His_kinase_dom"/>
</dbReference>
<protein>
    <recommendedName>
        <fullName evidence="3">histidine kinase</fullName>
        <ecNumber evidence="3">2.7.13.3</ecNumber>
    </recommendedName>
</protein>
<evidence type="ECO:0000313" key="12">
    <source>
        <dbReference type="Proteomes" id="UP000004956"/>
    </source>
</evidence>
<dbReference type="AlphaFoldDB" id="H3KHW8"/>
<feature type="coiled-coil region" evidence="8">
    <location>
        <begin position="333"/>
        <end position="375"/>
    </location>
</feature>
<comment type="caution">
    <text evidence="11">The sequence shown here is derived from an EMBL/GenBank/DDBJ whole genome shotgun (WGS) entry which is preliminary data.</text>
</comment>
<keyword evidence="9" id="KW-0472">Membrane</keyword>
<dbReference type="STRING" id="762967.HMPREF9440_02365"/>
<dbReference type="PATRIC" id="fig|762967.3.peg.1865"/>
<keyword evidence="12" id="KW-1185">Reference proteome</keyword>
<evidence type="ECO:0000256" key="4">
    <source>
        <dbReference type="ARBA" id="ARBA00022553"/>
    </source>
</evidence>
<keyword evidence="6 11" id="KW-0418">Kinase</keyword>
<organism evidence="11 12">
    <name type="scientific">Sutterella parvirubra YIT 11816</name>
    <dbReference type="NCBI Taxonomy" id="762967"/>
    <lineage>
        <taxon>Bacteria</taxon>
        <taxon>Pseudomonadati</taxon>
        <taxon>Pseudomonadota</taxon>
        <taxon>Betaproteobacteria</taxon>
        <taxon>Burkholderiales</taxon>
        <taxon>Sutterellaceae</taxon>
        <taxon>Sutterella</taxon>
    </lineage>
</organism>
<dbReference type="PANTHER" id="PTHR43711">
    <property type="entry name" value="TWO-COMPONENT HISTIDINE KINASE"/>
    <property type="match status" value="1"/>
</dbReference>
<feature type="transmembrane region" description="Helical" evidence="9">
    <location>
        <begin position="46"/>
        <end position="65"/>
    </location>
</feature>
<evidence type="ECO:0000256" key="8">
    <source>
        <dbReference type="SAM" id="Coils"/>
    </source>
</evidence>
<feature type="transmembrane region" description="Helical" evidence="9">
    <location>
        <begin position="269"/>
        <end position="287"/>
    </location>
</feature>
<dbReference type="PANTHER" id="PTHR43711:SF1">
    <property type="entry name" value="HISTIDINE KINASE 1"/>
    <property type="match status" value="1"/>
</dbReference>
<keyword evidence="5" id="KW-0808">Transferase</keyword>
<keyword evidence="4" id="KW-0597">Phosphoprotein</keyword>
<dbReference type="SMART" id="SM00387">
    <property type="entry name" value="HATPase_c"/>
    <property type="match status" value="1"/>
</dbReference>
<evidence type="ECO:0000256" key="2">
    <source>
        <dbReference type="ARBA" id="ARBA00004429"/>
    </source>
</evidence>
<dbReference type="PRINTS" id="PR00344">
    <property type="entry name" value="BCTRLSENSOR"/>
</dbReference>
<evidence type="ECO:0000256" key="7">
    <source>
        <dbReference type="ARBA" id="ARBA00023012"/>
    </source>
</evidence>
<evidence type="ECO:0000256" key="1">
    <source>
        <dbReference type="ARBA" id="ARBA00000085"/>
    </source>
</evidence>
<comment type="subcellular location">
    <subcellularLocation>
        <location evidence="2">Cell inner membrane</location>
        <topology evidence="2">Multi-pass membrane protein</topology>
    </subcellularLocation>
</comment>
<keyword evidence="9" id="KW-1133">Transmembrane helix</keyword>
<keyword evidence="9" id="KW-0812">Transmembrane</keyword>
<sequence>MPAREKAPKAPQQAPLAPLFPDDLYQDFDPYLFVEEPVEPKSFRKLLTSALLWCVMIPLFIMLIVHQQTMKRTVELADQQQVDLTRMWAAAIDNELRSLQSVAASLAYTEHPAATGAVAAKTLPAHVLAIREKLKEDARTGVRTGMSITGRPNLFVTGCSDATCVELQIDPRSIGDNLWNRFSEESAVGHVLDDKGALLFTSDASFVKNFPDTSFHEHLKEGLSFWRATVTRENPQVQAAVPIAGTNLIAATEFSLTARNMAMQDSLESSGFLILFAIFASFISGILTSRPIIQSINLLGDAVDAMKKGVPIKVSETIAQFGPTELVRFATRFEDMADENRDKSQKLQELTEALEQRVKERTESLQNRNKELRALHLLLAPIEGSVQTEVDKAVANVRQIYGIDDLHFLPAGESVDPECRSVPVSLGDKTFGHLVTAKTELRGEDDPTCAAVRRLAGSIAIVLANRELLVSLRKEQDTLKGAFGSMTEGVALVSDTDQIAYANRHFRTLLGLTQSDPILFHDVISEQFASVVRLDEAGKPHPAPTEDAFLPERIYRATTRGDSPQTFEMRTFAVRSGILQKEGIGLGVLVRDVSEEMEMSRMKDRLVSIVAHELKTPITSLRLQAETLASGIGLEDKDRAQILTEMCEESIRLRKLIDDWLDLARLDEGKLLLEKKIVHIATPIDKAAKLVKTRFPIMVRRTIDADAECFRFDPARITQVFINLFSNSARYTKEDVPAEVTVDVRRVGETVEIAVEDNGIGIAPSKLPHIFERFYQADMRDRRRKGGTGLGLAIVQAIVEAHEGTIRVESREGEFTRFVIALPY</sequence>
<evidence type="ECO:0000313" key="11">
    <source>
        <dbReference type="EMBL" id="EHY30287.1"/>
    </source>
</evidence>
<dbReference type="InterPro" id="IPR036097">
    <property type="entry name" value="HisK_dim/P_sf"/>
</dbReference>
<dbReference type="InterPro" id="IPR004358">
    <property type="entry name" value="Sig_transdc_His_kin-like_C"/>
</dbReference>
<dbReference type="SUPFAM" id="SSF55874">
    <property type="entry name" value="ATPase domain of HSP90 chaperone/DNA topoisomerase II/histidine kinase"/>
    <property type="match status" value="1"/>
</dbReference>
<dbReference type="InterPro" id="IPR050736">
    <property type="entry name" value="Sensor_HK_Regulatory"/>
</dbReference>
<dbReference type="PROSITE" id="PS50109">
    <property type="entry name" value="HIS_KIN"/>
    <property type="match status" value="1"/>
</dbReference>
<dbReference type="GO" id="GO:0000155">
    <property type="term" value="F:phosphorelay sensor kinase activity"/>
    <property type="evidence" value="ECO:0007669"/>
    <property type="project" value="InterPro"/>
</dbReference>
<dbReference type="Gene3D" id="3.30.565.10">
    <property type="entry name" value="Histidine kinase-like ATPase, C-terminal domain"/>
    <property type="match status" value="1"/>
</dbReference>
<keyword evidence="8" id="KW-0175">Coiled coil</keyword>
<dbReference type="OrthoDB" id="9786919at2"/>
<dbReference type="CDD" id="cd00075">
    <property type="entry name" value="HATPase"/>
    <property type="match status" value="1"/>
</dbReference>
<dbReference type="GO" id="GO:0005886">
    <property type="term" value="C:plasma membrane"/>
    <property type="evidence" value="ECO:0007669"/>
    <property type="project" value="UniProtKB-SubCell"/>
</dbReference>
<dbReference type="FunFam" id="3.30.565.10:FF:000006">
    <property type="entry name" value="Sensor histidine kinase WalK"/>
    <property type="match status" value="1"/>
</dbReference>
<keyword evidence="7" id="KW-0902">Two-component regulatory system</keyword>
<name>H3KHW8_9BURK</name>
<dbReference type="Pfam" id="PF00512">
    <property type="entry name" value="HisKA"/>
    <property type="match status" value="1"/>
</dbReference>
<dbReference type="InterPro" id="IPR003661">
    <property type="entry name" value="HisK_dim/P_dom"/>
</dbReference>
<dbReference type="HOGENOM" id="CLU_018001_0_0_4"/>
<evidence type="ECO:0000256" key="9">
    <source>
        <dbReference type="SAM" id="Phobius"/>
    </source>
</evidence>
<evidence type="ECO:0000256" key="5">
    <source>
        <dbReference type="ARBA" id="ARBA00022679"/>
    </source>
</evidence>
<gene>
    <name evidence="11" type="ORF">HMPREF9440_02365</name>
</gene>
<dbReference type="Proteomes" id="UP000004956">
    <property type="component" value="Unassembled WGS sequence"/>
</dbReference>
<dbReference type="Gene3D" id="3.30.450.20">
    <property type="entry name" value="PAS domain"/>
    <property type="match status" value="1"/>
</dbReference>
<dbReference type="EC" id="2.7.13.3" evidence="3"/>
<comment type="catalytic activity">
    <reaction evidence="1">
        <text>ATP + protein L-histidine = ADP + protein N-phospho-L-histidine.</text>
        <dbReference type="EC" id="2.7.13.3"/>
    </reaction>
</comment>
<dbReference type="CDD" id="cd00082">
    <property type="entry name" value="HisKA"/>
    <property type="match status" value="1"/>
</dbReference>
<reference evidence="11 12" key="1">
    <citation type="submission" date="2011-11" db="EMBL/GenBank/DDBJ databases">
        <authorList>
            <person name="Weinstock G."/>
            <person name="Sodergren E."/>
            <person name="Clifton S."/>
            <person name="Fulton L."/>
            <person name="Fulton B."/>
            <person name="Courtney L."/>
            <person name="Fronick C."/>
            <person name="Harrison M."/>
            <person name="Strong C."/>
            <person name="Farmer C."/>
            <person name="Delahaunty K."/>
            <person name="Markovic C."/>
            <person name="Hall O."/>
            <person name="Minx P."/>
            <person name="Tomlinson C."/>
            <person name="Mitreva M."/>
            <person name="Hou S."/>
            <person name="Chen J."/>
            <person name="Wollam A."/>
            <person name="Pepin K.H."/>
            <person name="Johnson M."/>
            <person name="Bhonagiri V."/>
            <person name="Zhang X."/>
            <person name="Suruliraj S."/>
            <person name="Warren W."/>
            <person name="Chinwalla A."/>
            <person name="Mardis E.R."/>
            <person name="Wilson R.K."/>
        </authorList>
    </citation>
    <scope>NUCLEOTIDE SEQUENCE [LARGE SCALE GENOMIC DNA]</scope>
    <source>
        <strain evidence="11 12">YIT 11816</strain>
    </source>
</reference>
<feature type="domain" description="Histidine kinase" evidence="10">
    <location>
        <begin position="609"/>
        <end position="824"/>
    </location>
</feature>
<dbReference type="InterPro" id="IPR036890">
    <property type="entry name" value="HATPase_C_sf"/>
</dbReference>